<name>A0A067SC80_GALM3</name>
<dbReference type="Proteomes" id="UP000027222">
    <property type="component" value="Unassembled WGS sequence"/>
</dbReference>
<reference evidence="2" key="1">
    <citation type="journal article" date="2014" name="Proc. Natl. Acad. Sci. U.S.A.">
        <title>Extensive sampling of basidiomycete genomes demonstrates inadequacy of the white-rot/brown-rot paradigm for wood decay fungi.</title>
        <authorList>
            <person name="Riley R."/>
            <person name="Salamov A.A."/>
            <person name="Brown D.W."/>
            <person name="Nagy L.G."/>
            <person name="Floudas D."/>
            <person name="Held B.W."/>
            <person name="Levasseur A."/>
            <person name="Lombard V."/>
            <person name="Morin E."/>
            <person name="Otillar R."/>
            <person name="Lindquist E.A."/>
            <person name="Sun H."/>
            <person name="LaButti K.M."/>
            <person name="Schmutz J."/>
            <person name="Jabbour D."/>
            <person name="Luo H."/>
            <person name="Baker S.E."/>
            <person name="Pisabarro A.G."/>
            <person name="Walton J.D."/>
            <person name="Blanchette R.A."/>
            <person name="Henrissat B."/>
            <person name="Martin F."/>
            <person name="Cullen D."/>
            <person name="Hibbett D.S."/>
            <person name="Grigoriev I.V."/>
        </authorList>
    </citation>
    <scope>NUCLEOTIDE SEQUENCE [LARGE SCALE GENOMIC DNA]</scope>
    <source>
        <strain evidence="2">CBS 339.88</strain>
    </source>
</reference>
<proteinExistence type="predicted"/>
<dbReference type="EMBL" id="KL142407">
    <property type="protein sequence ID" value="KDR68525.1"/>
    <property type="molecule type" value="Genomic_DNA"/>
</dbReference>
<dbReference type="AlphaFoldDB" id="A0A067SC80"/>
<dbReference type="HOGENOM" id="CLU_2210257_0_0_1"/>
<gene>
    <name evidence="1" type="ORF">GALMADRAFT_1034069</name>
</gene>
<evidence type="ECO:0000313" key="2">
    <source>
        <dbReference type="Proteomes" id="UP000027222"/>
    </source>
</evidence>
<protein>
    <submittedName>
        <fullName evidence="1">Uncharacterized protein</fullName>
    </submittedName>
</protein>
<evidence type="ECO:0000313" key="1">
    <source>
        <dbReference type="EMBL" id="KDR68525.1"/>
    </source>
</evidence>
<keyword evidence="2" id="KW-1185">Reference proteome</keyword>
<organism evidence="1 2">
    <name type="scientific">Galerina marginata (strain CBS 339.88)</name>
    <dbReference type="NCBI Taxonomy" id="685588"/>
    <lineage>
        <taxon>Eukaryota</taxon>
        <taxon>Fungi</taxon>
        <taxon>Dikarya</taxon>
        <taxon>Basidiomycota</taxon>
        <taxon>Agaricomycotina</taxon>
        <taxon>Agaricomycetes</taxon>
        <taxon>Agaricomycetidae</taxon>
        <taxon>Agaricales</taxon>
        <taxon>Agaricineae</taxon>
        <taxon>Strophariaceae</taxon>
        <taxon>Galerina</taxon>
    </lineage>
</organism>
<accession>A0A067SC80</accession>
<sequence length="107" mass="12404">MFKRLFLRTLRILVFRCSPVNCISRVSLDTLLLMFYFVLATNCCKMIPAEPDDSLRESQVRNADLFSGKSDNERLACFYAPPMTLVVMGQSLTRTKPFSFQMLNERH</sequence>